<sequence>MEIEQIAPRIVGKKLWNMVRITFYFVKKGMSKRNKLMLDLKVALTLTLKRGKHAGKALAHLVHHHHRHLGAALTCRSDDSVQVIRPQYYEFSCSNTPRGSMFNKLMGHHRGHYSLVGRTHEDEVEDYNTNNVLRRALEIMNEGGPVTSPLVAAPVRQLRVTDSPFLMDSPENSDDHEVDVEAEEFIKKFYRDLSEEKEFAATLDSPSPFQFVTWDK</sequence>
<dbReference type="Proteomes" id="UP000249390">
    <property type="component" value="Unassembled WGS sequence"/>
</dbReference>
<dbReference type="PANTHER" id="PTHR33265:SF26">
    <property type="entry name" value="OS06G0554600 PROTEIN"/>
    <property type="match status" value="1"/>
</dbReference>
<name>A0A328E382_9ASTE</name>
<reference evidence="1 2" key="1">
    <citation type="submission" date="2018-06" db="EMBL/GenBank/DDBJ databases">
        <title>The Genome of Cuscuta australis (Dodder) Provides Insight into the Evolution of Plant Parasitism.</title>
        <authorList>
            <person name="Liu H."/>
        </authorList>
    </citation>
    <scope>NUCLEOTIDE SEQUENCE [LARGE SCALE GENOMIC DNA]</scope>
    <source>
        <strain evidence="2">cv. Yunnan</strain>
        <tissue evidence="1">Vines</tissue>
    </source>
</reference>
<evidence type="ECO:0008006" key="3">
    <source>
        <dbReference type="Google" id="ProtNLM"/>
    </source>
</evidence>
<dbReference type="PANTHER" id="PTHR33265">
    <property type="entry name" value="AVR9/CF-9 RAPIDLY ELICITED PROTEIN-RELATED"/>
    <property type="match status" value="1"/>
</dbReference>
<accession>A0A328E382</accession>
<evidence type="ECO:0000313" key="1">
    <source>
        <dbReference type="EMBL" id="RAL51089.1"/>
    </source>
</evidence>
<organism evidence="1 2">
    <name type="scientific">Cuscuta australis</name>
    <dbReference type="NCBI Taxonomy" id="267555"/>
    <lineage>
        <taxon>Eukaryota</taxon>
        <taxon>Viridiplantae</taxon>
        <taxon>Streptophyta</taxon>
        <taxon>Embryophyta</taxon>
        <taxon>Tracheophyta</taxon>
        <taxon>Spermatophyta</taxon>
        <taxon>Magnoliopsida</taxon>
        <taxon>eudicotyledons</taxon>
        <taxon>Gunneridae</taxon>
        <taxon>Pentapetalae</taxon>
        <taxon>asterids</taxon>
        <taxon>lamiids</taxon>
        <taxon>Solanales</taxon>
        <taxon>Convolvulaceae</taxon>
        <taxon>Cuscuteae</taxon>
        <taxon>Cuscuta</taxon>
        <taxon>Cuscuta subgen. Grammica</taxon>
        <taxon>Cuscuta sect. Cleistogrammica</taxon>
    </lineage>
</organism>
<dbReference type="EMBL" id="NQVE01000054">
    <property type="protein sequence ID" value="RAL51089.1"/>
    <property type="molecule type" value="Genomic_DNA"/>
</dbReference>
<protein>
    <recommendedName>
        <fullName evidence="3">Avr9/Cf-9 rapidly elicited protein 146</fullName>
    </recommendedName>
</protein>
<dbReference type="AlphaFoldDB" id="A0A328E382"/>
<keyword evidence="2" id="KW-1185">Reference proteome</keyword>
<gene>
    <name evidence="1" type="ORF">DM860_005445</name>
</gene>
<evidence type="ECO:0000313" key="2">
    <source>
        <dbReference type="Proteomes" id="UP000249390"/>
    </source>
</evidence>
<proteinExistence type="predicted"/>
<comment type="caution">
    <text evidence="1">The sequence shown here is derived from an EMBL/GenBank/DDBJ whole genome shotgun (WGS) entry which is preliminary data.</text>
</comment>